<dbReference type="InterPro" id="IPR012338">
    <property type="entry name" value="Beta-lactam/transpept-like"/>
</dbReference>
<comment type="caution">
    <text evidence="4">The sequence shown here is derived from an EMBL/GenBank/DDBJ whole genome shotgun (WGS) entry which is preliminary data.</text>
</comment>
<dbReference type="PANTHER" id="PTHR22935:SF95">
    <property type="entry name" value="BETA-LACTAMASE-LIKE 1-RELATED"/>
    <property type="match status" value="1"/>
</dbReference>
<accession>A0A5J4IZT2</accession>
<dbReference type="InterPro" id="IPR019734">
    <property type="entry name" value="TPR_rpt"/>
</dbReference>
<dbReference type="EMBL" id="BKCG01000003">
    <property type="protein sequence ID" value="GER59320.1"/>
    <property type="molecule type" value="Genomic_DNA"/>
</dbReference>
<gene>
    <name evidence="4" type="ORF">ULMA_14280</name>
</gene>
<evidence type="ECO:0000313" key="4">
    <source>
        <dbReference type="EMBL" id="GER59320.1"/>
    </source>
</evidence>
<organism evidence="4 5">
    <name type="scientific">Patiriisocius marinus</name>
    <dbReference type="NCBI Taxonomy" id="1397112"/>
    <lineage>
        <taxon>Bacteria</taxon>
        <taxon>Pseudomonadati</taxon>
        <taxon>Bacteroidota</taxon>
        <taxon>Flavobacteriia</taxon>
        <taxon>Flavobacteriales</taxon>
        <taxon>Flavobacteriaceae</taxon>
        <taxon>Patiriisocius</taxon>
    </lineage>
</organism>
<comment type="similarity">
    <text evidence="1">Belongs to the beta-lactamase family.</text>
</comment>
<dbReference type="InterPro" id="IPR001466">
    <property type="entry name" value="Beta-lactam-related"/>
</dbReference>
<dbReference type="InterPro" id="IPR051478">
    <property type="entry name" value="Beta-lactamase-like_AB/R"/>
</dbReference>
<feature type="domain" description="Beta-lactamase-related" evidence="3">
    <location>
        <begin position="38"/>
        <end position="357"/>
    </location>
</feature>
<protein>
    <recommendedName>
        <fullName evidence="3">Beta-lactamase-related domain-containing protein</fullName>
    </recommendedName>
</protein>
<feature type="repeat" description="TPR" evidence="2">
    <location>
        <begin position="448"/>
        <end position="481"/>
    </location>
</feature>
<evidence type="ECO:0000313" key="5">
    <source>
        <dbReference type="Proteomes" id="UP000326509"/>
    </source>
</evidence>
<keyword evidence="5" id="KW-1185">Reference proteome</keyword>
<dbReference type="OrthoDB" id="1522765at2"/>
<evidence type="ECO:0000256" key="2">
    <source>
        <dbReference type="PROSITE-ProRule" id="PRU00339"/>
    </source>
</evidence>
<dbReference type="PROSITE" id="PS50005">
    <property type="entry name" value="TPR"/>
    <property type="match status" value="1"/>
</dbReference>
<dbReference type="Gene3D" id="1.25.40.10">
    <property type="entry name" value="Tetratricopeptide repeat domain"/>
    <property type="match status" value="1"/>
</dbReference>
<name>A0A5J4IZT2_9FLAO</name>
<dbReference type="PROSITE" id="PS51257">
    <property type="entry name" value="PROKAR_LIPOPROTEIN"/>
    <property type="match status" value="1"/>
</dbReference>
<dbReference type="SMART" id="SM00028">
    <property type="entry name" value="TPR"/>
    <property type="match status" value="2"/>
</dbReference>
<dbReference type="InterPro" id="IPR011990">
    <property type="entry name" value="TPR-like_helical_dom_sf"/>
</dbReference>
<dbReference type="AlphaFoldDB" id="A0A5J4IZT2"/>
<sequence length="496" mass="56517">MYKLLLIVSTLFVIGCQQPKEDKQTTLSPFNEVSNLIDQYAESTLARGNINSLAVAAYRDGETYHNYYGELDTSMANTPNDSTVYEIASITKIFAGSLTARAVLEKKLSLDDDIRKYIGMDYTNLEFEGTPITIKDLVTHTLGLKEKTPPKLAAVIDEISEGYYETRPIEYNMSNLLQELKTVEVSHKPGTYYNYNSVGPELVAYILTQVYNKPYKKLLMDFLKTLEMNNTFLLDNSQKSIENLANGYDEYGELAPKDKNALTGGAFGLLSTLPDLIKLMKFQLESDDPLIKEVTRVLYDDEDDNRMGYLWDGFGIGEKEGFYYSKSGTSGGVQSIVFICPDSNYGQIVIMNNTSEAAFDDWGWLFDKMENDLIEYPKINLISTLKPLFISDISEAKNQYQKLKNQKSYFNDSWSLSKLGYEFLYVEKDVDKAIEIFKFSITENPENPELFYGLGEAYYVKEDYKNAAIYYKKHLALNPDSEKAKKYILKSEAFLN</sequence>
<evidence type="ECO:0000256" key="1">
    <source>
        <dbReference type="ARBA" id="ARBA00038473"/>
    </source>
</evidence>
<keyword evidence="2" id="KW-0802">TPR repeat</keyword>
<dbReference type="SUPFAM" id="SSF48452">
    <property type="entry name" value="TPR-like"/>
    <property type="match status" value="1"/>
</dbReference>
<proteinExistence type="inferred from homology"/>
<evidence type="ECO:0000259" key="3">
    <source>
        <dbReference type="Pfam" id="PF00144"/>
    </source>
</evidence>
<dbReference type="SUPFAM" id="SSF56601">
    <property type="entry name" value="beta-lactamase/transpeptidase-like"/>
    <property type="match status" value="1"/>
</dbReference>
<reference evidence="4 5" key="1">
    <citation type="submission" date="2019-08" db="EMBL/GenBank/DDBJ databases">
        <title>Draft genome sequence of Ulvibacter marinus type strain NBRC 109484.</title>
        <authorList>
            <person name="Kawano K."/>
            <person name="Ushijima N."/>
            <person name="Kihara M."/>
            <person name="Itoh H."/>
        </authorList>
    </citation>
    <scope>NUCLEOTIDE SEQUENCE [LARGE SCALE GENOMIC DNA]</scope>
    <source>
        <strain evidence="4 5">NBRC 109484</strain>
    </source>
</reference>
<dbReference type="Pfam" id="PF00144">
    <property type="entry name" value="Beta-lactamase"/>
    <property type="match status" value="1"/>
</dbReference>
<dbReference type="RefSeq" id="WP_151673516.1">
    <property type="nucleotide sequence ID" value="NZ_BKCG01000003.1"/>
</dbReference>
<dbReference type="Proteomes" id="UP000326509">
    <property type="component" value="Unassembled WGS sequence"/>
</dbReference>
<dbReference type="PANTHER" id="PTHR22935">
    <property type="entry name" value="PENICILLIN-BINDING PROTEIN"/>
    <property type="match status" value="1"/>
</dbReference>
<dbReference type="Gene3D" id="3.40.710.10">
    <property type="entry name" value="DD-peptidase/beta-lactamase superfamily"/>
    <property type="match status" value="1"/>
</dbReference>